<protein>
    <submittedName>
        <fullName evidence="2">Uncharacterized protein</fullName>
    </submittedName>
</protein>
<organism evidence="2 3">
    <name type="scientific">Diutina rugosa</name>
    <name type="common">Yeast</name>
    <name type="synonym">Candida rugosa</name>
    <dbReference type="NCBI Taxonomy" id="5481"/>
    <lineage>
        <taxon>Eukaryota</taxon>
        <taxon>Fungi</taxon>
        <taxon>Dikarya</taxon>
        <taxon>Ascomycota</taxon>
        <taxon>Saccharomycotina</taxon>
        <taxon>Pichiomycetes</taxon>
        <taxon>Debaryomycetaceae</taxon>
        <taxon>Diutina</taxon>
    </lineage>
</organism>
<feature type="region of interest" description="Disordered" evidence="1">
    <location>
        <begin position="1003"/>
        <end position="1033"/>
    </location>
</feature>
<feature type="region of interest" description="Disordered" evidence="1">
    <location>
        <begin position="900"/>
        <end position="932"/>
    </location>
</feature>
<feature type="region of interest" description="Disordered" evidence="1">
    <location>
        <begin position="1211"/>
        <end position="1254"/>
    </location>
</feature>
<dbReference type="RefSeq" id="XP_034009435.1">
    <property type="nucleotide sequence ID" value="XM_034158779.1"/>
</dbReference>
<feature type="compositionally biased region" description="Basic and acidic residues" evidence="1">
    <location>
        <begin position="103"/>
        <end position="119"/>
    </location>
</feature>
<dbReference type="VEuPathDB" id="FungiDB:DIURU_005761"/>
<evidence type="ECO:0000313" key="3">
    <source>
        <dbReference type="Proteomes" id="UP000449547"/>
    </source>
</evidence>
<feature type="compositionally biased region" description="Low complexity" evidence="1">
    <location>
        <begin position="476"/>
        <end position="490"/>
    </location>
</feature>
<evidence type="ECO:0000313" key="2">
    <source>
        <dbReference type="EMBL" id="KAA8896495.1"/>
    </source>
</evidence>
<feature type="compositionally biased region" description="Polar residues" evidence="1">
    <location>
        <begin position="64"/>
        <end position="84"/>
    </location>
</feature>
<name>A0A642UG89_DIURU</name>
<sequence>MRSFIRHRRNDSGQSIDDALAIDLQGAPPNNPMTRDLQPVMSRASGHSQHTPVSSPVVAQVSSFGSPKSFQNPQNVASTTQSKSSPKKLLTPIRNLFGPKTSPEARKIEPSRYSEENRRSRSRPSSFSRVVSNDSHTSSLMYESRRSPLIGASPAKSSEEDTFKVSPRVTGRSNKGFEVIKGMAGPPPPTSALPKKPVAGKKYIISGPIGPPRSSMSNFDAPRDAPEPPRRSGESQRSIQSTLDNTKKKRKKKRRLKPPIQFDSSKPLPPTPQGSPDPPRPSKPPALDLVESNFKAVNHDNAMSPRLYGDKWEPRPSSESRKTSESRDFVDPRRTSESREYGDSRKSSESRDYVDPRKVSETRESSASRDYGEPRKVSETRKLQDYVDSRKSSESRPDYKELRNSLDSRDYVDPRKSSDSRDYVDPRKSSDSREFTDPRKSADSREFVDPRRSQDSREYVRKSSDSRDLEDTGGRTSISSLPSHLSTPSTVHSFPGPQPLVRDDDIQEEEEVDSSDLDHSDDSNSSQFSFIKDNIGGRNTSVKYYKTINPTKDLPTPPPINNTFNEHDLGYEVDEFSDYDYENNGYDDDDDGDGEVGYNDALDEEEVGYNDALGFDEEDGMDYNDDYDVDDYAEAEFEPKPPTVGDDHSYTDNSYKSKDEEEAFHASEKRIPCHQEKKEATTPTTASHHHPNLDSLEPPPRLRPSIVGVPQLSRGNSSTGEDSESSYGDDILQNYLDMGPSPRSDRQGSSLNRGDSVDTSNFAVTPPRLLEQLAPPDLDDPQSSPQVALFPPSVAGTVKVRRRRGSAPDTPQAWHRHHQSFLLAVQNGDTLDLDHSPFRTPGLFRSFHDSIPENINVIDKVNQYESFTESRQSQNTPSSRRQSAQSTILEISVERFRHGQGQFSSPSSYDEFNSPQRDLNSENTKRSPSEARRSVNQMMELLGTLESTIDSGATSTDDKRKSILNMMDLLNQLETSLPPGSASDHRSSIMAMMSTLDAIGQRLDESPKKPSSSSSSVPDNRRASVSSMGMNKRDSISNMMSTLATLDFSLPPDEAAAAEVQLKKRKSEKHTRTTQQPLERKPTSSTVTSTSDPRKRYSWYEDEQQPTSMAESPPLPPPASAQSPMTHASFTKRAVSDDLGEDLIDEINQLPEDFDFEEHERTSSQVTSPSSGFFRSNSYKNKPIKALVDARYPSNKIETASKTVTFYKKATSAMERSRSTSRATSLRSQNSFASVTEEDEGDDNTGSWKSHDLPPLPFTLDPKFTHHHNLSGANLHTISEQR</sequence>
<feature type="compositionally biased region" description="Basic and acidic residues" evidence="1">
    <location>
        <begin position="919"/>
        <end position="932"/>
    </location>
</feature>
<proteinExistence type="predicted"/>
<feature type="compositionally biased region" description="Pro residues" evidence="1">
    <location>
        <begin position="267"/>
        <end position="284"/>
    </location>
</feature>
<feature type="region of interest" description="Disordered" evidence="1">
    <location>
        <begin position="23"/>
        <end position="534"/>
    </location>
</feature>
<feature type="compositionally biased region" description="Basic and acidic residues" evidence="1">
    <location>
        <begin position="308"/>
        <end position="473"/>
    </location>
</feature>
<evidence type="ECO:0000256" key="1">
    <source>
        <dbReference type="SAM" id="MobiDB-lite"/>
    </source>
</evidence>
<feature type="compositionally biased region" description="Polar residues" evidence="1">
    <location>
        <begin position="747"/>
        <end position="762"/>
    </location>
</feature>
<keyword evidence="3" id="KW-1185">Reference proteome</keyword>
<feature type="compositionally biased region" description="Low complexity" evidence="1">
    <location>
        <begin position="1211"/>
        <end position="1228"/>
    </location>
</feature>
<feature type="region of interest" description="Disordered" evidence="1">
    <location>
        <begin position="1059"/>
        <end position="1128"/>
    </location>
</feature>
<dbReference type="EMBL" id="SWFT01000164">
    <property type="protein sequence ID" value="KAA8896495.1"/>
    <property type="molecule type" value="Genomic_DNA"/>
</dbReference>
<dbReference type="GeneID" id="54784412"/>
<feature type="compositionally biased region" description="Basic and acidic residues" evidence="1">
    <location>
        <begin position="645"/>
        <end position="680"/>
    </location>
</feature>
<feature type="compositionally biased region" description="Low complexity" evidence="1">
    <location>
        <begin position="123"/>
        <end position="133"/>
    </location>
</feature>
<feature type="compositionally biased region" description="Basic and acidic residues" evidence="1">
    <location>
        <begin position="221"/>
        <end position="234"/>
    </location>
</feature>
<feature type="compositionally biased region" description="Polar residues" evidence="1">
    <location>
        <begin position="901"/>
        <end position="918"/>
    </location>
</feature>
<feature type="compositionally biased region" description="Acidic residues" evidence="1">
    <location>
        <begin position="505"/>
        <end position="515"/>
    </location>
</feature>
<comment type="caution">
    <text evidence="2">The sequence shown here is derived from an EMBL/GenBank/DDBJ whole genome shotgun (WGS) entry which is preliminary data.</text>
</comment>
<feature type="compositionally biased region" description="Acidic residues" evidence="1">
    <location>
        <begin position="601"/>
        <end position="636"/>
    </location>
</feature>
<reference evidence="2 3" key="1">
    <citation type="submission" date="2019-07" db="EMBL/GenBank/DDBJ databases">
        <title>Genome assembly of two rare yeast pathogens: Diutina rugosa and Trichomonascus ciferrii.</title>
        <authorList>
            <person name="Mixao V."/>
            <person name="Saus E."/>
            <person name="Hansen A."/>
            <person name="Lass-Flor C."/>
            <person name="Gabaldon T."/>
        </authorList>
    </citation>
    <scope>NUCLEOTIDE SEQUENCE [LARGE SCALE GENOMIC DNA]</scope>
    <source>
        <strain evidence="2 3">CBS 613</strain>
    </source>
</reference>
<feature type="compositionally biased region" description="Low complexity" evidence="1">
    <location>
        <begin position="52"/>
        <end position="63"/>
    </location>
</feature>
<accession>A0A642UG89</accession>
<feature type="compositionally biased region" description="Acidic residues" evidence="1">
    <location>
        <begin position="571"/>
        <end position="594"/>
    </location>
</feature>
<dbReference type="OrthoDB" id="3973129at2759"/>
<dbReference type="OMA" id="PNNKFNP"/>
<feature type="compositionally biased region" description="Basic residues" evidence="1">
    <location>
        <begin position="247"/>
        <end position="257"/>
    </location>
</feature>
<gene>
    <name evidence="2" type="ORF">DIURU_005761</name>
</gene>
<feature type="compositionally biased region" description="Polar residues" evidence="1">
    <location>
        <begin position="235"/>
        <end position="244"/>
    </location>
</feature>
<feature type="region of interest" description="Disordered" evidence="1">
    <location>
        <begin position="548"/>
        <end position="762"/>
    </location>
</feature>
<dbReference type="Proteomes" id="UP000449547">
    <property type="component" value="Unassembled WGS sequence"/>
</dbReference>